<dbReference type="SUPFAM" id="SSF52540">
    <property type="entry name" value="P-loop containing nucleoside triphosphate hydrolases"/>
    <property type="match status" value="1"/>
</dbReference>
<reference evidence="1 2" key="1">
    <citation type="submission" date="2007-03" db="EMBL/GenBank/DDBJ databases">
        <title>Complete sequence of plasmid pBVIE03 of Burkholderia vietnamiensis G4.</title>
        <authorList>
            <consortium name="US DOE Joint Genome Institute"/>
            <person name="Copeland A."/>
            <person name="Lucas S."/>
            <person name="Lapidus A."/>
            <person name="Barry K."/>
            <person name="Detter J.C."/>
            <person name="Glavina del Rio T."/>
            <person name="Hammon N."/>
            <person name="Israni S."/>
            <person name="Dalin E."/>
            <person name="Tice H."/>
            <person name="Pitluck S."/>
            <person name="Chain P."/>
            <person name="Malfatti S."/>
            <person name="Shin M."/>
            <person name="Vergez L."/>
            <person name="Schmutz J."/>
            <person name="Larimer F."/>
            <person name="Land M."/>
            <person name="Hauser L."/>
            <person name="Kyrpides N."/>
            <person name="Tiedje J."/>
            <person name="Richardson P."/>
        </authorList>
    </citation>
    <scope>NUCLEOTIDE SEQUENCE [LARGE SCALE GENOMIC DNA]</scope>
    <source>
        <strain evidence="2">G4 / LMG 22486</strain>
        <plasmid evidence="1 2">pBVIE03</plasmid>
    </source>
</reference>
<dbReference type="Proteomes" id="UP000002287">
    <property type="component" value="Plasmid pBVIE03"/>
</dbReference>
<name>A4JVD5_BURVG</name>
<protein>
    <submittedName>
        <fullName evidence="1">IcmB protein</fullName>
    </submittedName>
</protein>
<evidence type="ECO:0000313" key="2">
    <source>
        <dbReference type="Proteomes" id="UP000002287"/>
    </source>
</evidence>
<dbReference type="Gene3D" id="3.40.50.300">
    <property type="entry name" value="P-loop containing nucleotide triphosphate hydrolases"/>
    <property type="match status" value="1"/>
</dbReference>
<sequence length="1033" mass="116193">MGMRAAFAETLDSVASSLMGLLKFHINDYCDLETTHGNALVARDGSMGTILRYDGFRSLLGQSEFKSMADELANSMEHFFSSRGHQMQVVFMREQDPDDEVMRYLQPMYETAETIHMNISDVLDEKREVHRRLCMDEKVYFVLWTRPTVLDPTEVKIGREEAREFATRYKTPSLRSAQDIFRPNRFLIDRHESFVEKVVDDMLRLRCSVGVVPIHAAFCEMKRYFFRTTPIAWKPVLIGDPVMVRWKNNRKLRDASELLYPRLDDQLFNAPAVNGNSKKVGGLSDTGAVRIGNRVFSPVVMKLGPNRPKPFADLFRAMNKATTTDQNGKISSVPWSISFNIEGDGLSTIMLRKIFATLLGKLSSDNSNLSASARVLERYRENNNQSVVKFQATMVTWADHGDERQLMMRRSKMVRAFEGWGNVVPQEERGDALAVLVGAAPGVTLQSVAPAAAPPLHDVAYMLPLTRPGSPFPRGSSLFRSLDGKPLPYEIFSSEQNTWLTLLFGGPGNGKSVLANRLNLEMCLLPGLKRLPYIGVIDIGISSTGFISLVKDSLPEHLKHLAVYVRLQNREDYGINQFDTQLGMRFPLPREREQMKNFLVALATPANRGKPHDYMDDFAGRVIDLAFRKRSDQDDRGEPTKFVPNINRELRKKIDEAGIEYVEDVTTWWEISDKLFELGMVYEASVAQRYAVPTLSTIVEAASDPKLASEFVANAKQTSVVSVVDEFNLMIRSAIGDFPVFRGVTQFDVGESRILAIDLQDVVQTGSDGAKKKASLMYMVALNVIMRRISIIKEDLDDPNMPALYRRYHATRVDQLAEDFKRLFVDEYHKTGDNPNLREAFLIFGRESRKWLLEIMLASQLPDDFRELAQIATSVIILDQGNEQTRRKIAEIFGLSPVEVAALKTYVNGPEPGVGATFLAKIKTKGGEMSQLFTASSGGTELWGLSTTGEDRKLRSMLYDVMPGPEARAMLKGMFPSGSCKKFVDAEKARTKDERGASFIEEDAENTVIETTAKRLIADWKRKAAQVSEEALN</sequence>
<geneLocation type="plasmid" evidence="1 2">
    <name>pBVIE03</name>
</geneLocation>
<proteinExistence type="predicted"/>
<dbReference type="EMBL" id="CP000619">
    <property type="protein sequence ID" value="ABO60238.1"/>
    <property type="molecule type" value="Genomic_DNA"/>
</dbReference>
<accession>A4JVD5</accession>
<gene>
    <name evidence="1" type="ordered locus">Bcep1808_7361</name>
</gene>
<dbReference type="HOGENOM" id="CLU_011797_0_0_4"/>
<evidence type="ECO:0000313" key="1">
    <source>
        <dbReference type="EMBL" id="ABO60238.1"/>
    </source>
</evidence>
<dbReference type="KEGG" id="bvi:Bcep1808_7361"/>
<dbReference type="AlphaFoldDB" id="A4JVD5"/>
<dbReference type="InterPro" id="IPR027417">
    <property type="entry name" value="P-loop_NTPase"/>
</dbReference>
<keyword evidence="1" id="KW-0614">Plasmid</keyword>
<organism evidence="1 2">
    <name type="scientific">Burkholderia vietnamiensis (strain G4 / LMG 22486)</name>
    <name type="common">Burkholderia cepacia (strain R1808)</name>
    <dbReference type="NCBI Taxonomy" id="269482"/>
    <lineage>
        <taxon>Bacteria</taxon>
        <taxon>Pseudomonadati</taxon>
        <taxon>Pseudomonadota</taxon>
        <taxon>Betaproteobacteria</taxon>
        <taxon>Burkholderiales</taxon>
        <taxon>Burkholderiaceae</taxon>
        <taxon>Burkholderia</taxon>
        <taxon>Burkholderia cepacia complex</taxon>
    </lineage>
</organism>